<keyword evidence="3 7" id="KW-0812">Transmembrane</keyword>
<evidence type="ECO:0000259" key="8">
    <source>
        <dbReference type="PROSITE" id="PS51382"/>
    </source>
</evidence>
<evidence type="ECO:0000256" key="1">
    <source>
        <dbReference type="ARBA" id="ARBA00004128"/>
    </source>
</evidence>
<dbReference type="InterPro" id="IPR004331">
    <property type="entry name" value="SPX_dom"/>
</dbReference>
<comment type="subcellular location">
    <subcellularLocation>
        <location evidence="1">Vacuole membrane</location>
        <topology evidence="1">Multi-pass membrane protein</topology>
    </subcellularLocation>
</comment>
<keyword evidence="4 7" id="KW-1133">Transmembrane helix</keyword>
<dbReference type="PROSITE" id="PS51382">
    <property type="entry name" value="SPX"/>
    <property type="match status" value="1"/>
</dbReference>
<evidence type="ECO:0000313" key="9">
    <source>
        <dbReference type="EMBL" id="KAK4497818.1"/>
    </source>
</evidence>
<dbReference type="InterPro" id="IPR051572">
    <property type="entry name" value="VTC_Complex_Subunit"/>
</dbReference>
<feature type="compositionally biased region" description="Acidic residues" evidence="6">
    <location>
        <begin position="530"/>
        <end position="542"/>
    </location>
</feature>
<keyword evidence="10" id="KW-1185">Reference proteome</keyword>
<keyword evidence="5 7" id="KW-0472">Membrane</keyword>
<reference evidence="9 10" key="1">
    <citation type="journal article" date="2023" name="G3 (Bethesda)">
        <title>A chromosome-level genome assembly of Zasmidium syzygii isolated from banana leaves.</title>
        <authorList>
            <person name="van Westerhoven A.C."/>
            <person name="Mehrabi R."/>
            <person name="Talebi R."/>
            <person name="Steentjes M.B.F."/>
            <person name="Corcolon B."/>
            <person name="Chong P.A."/>
            <person name="Kema G.H.J."/>
            <person name="Seidl M.F."/>
        </authorList>
    </citation>
    <scope>NUCLEOTIDE SEQUENCE [LARGE SCALE GENOMIC DNA]</scope>
    <source>
        <strain evidence="9 10">P124</strain>
    </source>
</reference>
<dbReference type="Proteomes" id="UP001305779">
    <property type="component" value="Unassembled WGS sequence"/>
</dbReference>
<evidence type="ECO:0000256" key="3">
    <source>
        <dbReference type="ARBA" id="ARBA00022692"/>
    </source>
</evidence>
<accession>A0ABR0E9P7</accession>
<dbReference type="InterPro" id="IPR018966">
    <property type="entry name" value="VTC_domain"/>
</dbReference>
<dbReference type="InterPro" id="IPR042267">
    <property type="entry name" value="VTC_sf"/>
</dbReference>
<feature type="compositionally biased region" description="Basic and acidic residues" evidence="6">
    <location>
        <begin position="543"/>
        <end position="552"/>
    </location>
</feature>
<dbReference type="Pfam" id="PF02656">
    <property type="entry name" value="DUF202"/>
    <property type="match status" value="1"/>
</dbReference>
<evidence type="ECO:0000256" key="6">
    <source>
        <dbReference type="SAM" id="MobiDB-lite"/>
    </source>
</evidence>
<feature type="transmembrane region" description="Helical" evidence="7">
    <location>
        <begin position="730"/>
        <end position="753"/>
    </location>
</feature>
<dbReference type="CDD" id="cd14480">
    <property type="entry name" value="SPX_VTC2_like"/>
    <property type="match status" value="1"/>
</dbReference>
<proteinExistence type="predicted"/>
<dbReference type="PANTHER" id="PTHR46140">
    <property type="entry name" value="VACUOLAR TRANSPORTER CHAPERONE 1-RELATED"/>
    <property type="match status" value="1"/>
</dbReference>
<feature type="transmembrane region" description="Helical" evidence="7">
    <location>
        <begin position="774"/>
        <end position="791"/>
    </location>
</feature>
<dbReference type="EMBL" id="JAXOVC010000008">
    <property type="protein sequence ID" value="KAK4497818.1"/>
    <property type="molecule type" value="Genomic_DNA"/>
</dbReference>
<dbReference type="Pfam" id="PF09359">
    <property type="entry name" value="VTC"/>
    <property type="match status" value="1"/>
</dbReference>
<evidence type="ECO:0000313" key="10">
    <source>
        <dbReference type="Proteomes" id="UP001305779"/>
    </source>
</evidence>
<sequence>MRFGQQLKSSLIKDWSHYYINYDDLKKSLRTDFDHTPLVQTGHKQKAPWSEDDEARFVRQLEQELDKVFTFQKVKSQEITRRIKTTELEVDDVIARQEAAEVGGNDQAKKDAPSEDEFLLLEEDVSDIIADVHDLARFTQLNYTGFQKIIKKHDKQTHWHLKPVFAARLNARPFFKDDYDTTIVNLSKLYDRVRTRGHPVTGDSSAGGKQQNFVRQTTKYWVHPDNITELKLIVLKHLPVLVFNPSKEFEKKDSAISSIYYDNTDTWELYEGRLKKTEGAEAIRLRWYGGMETDTIFVERKTHREDWTGEKSVKARFSLKEKNVNAFLNGDMTTEQVFEKARREGKKSEKEINDLEQLAKEIQFRVISRKLEPVCRSFYNRTAFQLPGDARVRISLDTELTMVREDNLDGRKRSGDNWRRMDIGIDFPFSQLPPEDVERFPYGVLEVKLQTAAGQEPPEWIRELTASHLVEAVPKFSKFIHGCATMFPDRIHLLPFWFPQMDTDIRKPVSHKFGIERPGQSTETSTSTALDDDTEDELEGDDDRTLNDRDPEDENIRRLRAARDALEEHEVERHMSAANGDGNVLDEEERMAHKPLISAEDDYPLYDSDDEEEALADAKKKGAWAYRWQLIKSHTNLAGDRLLDILKSATPFPKPTPIPAREGRLGIPGGAAVSEKRFKAPPGKKIHVPVRVEPKVSFAAERTFLAWLEFSIILGSIAATLLNFGDQISLAAAIAFTVVAIAALFYSMAIFLWRVDRIKQRKAVSYHDKWGPTALCIGLIACVAVAIGYRFKYGGDGDLRGRGGVVGRD</sequence>
<protein>
    <recommendedName>
        <fullName evidence="8">SPX domain-containing protein</fullName>
    </recommendedName>
</protein>
<dbReference type="CDD" id="cd07751">
    <property type="entry name" value="PolyPPase_VTC4_like"/>
    <property type="match status" value="1"/>
</dbReference>
<dbReference type="Gene3D" id="3.20.100.30">
    <property type="entry name" value="VTC, catalytic tunnel domain"/>
    <property type="match status" value="1"/>
</dbReference>
<evidence type="ECO:0000256" key="4">
    <source>
        <dbReference type="ARBA" id="ARBA00022989"/>
    </source>
</evidence>
<name>A0ABR0E9P7_ZASCE</name>
<evidence type="ECO:0000256" key="7">
    <source>
        <dbReference type="SAM" id="Phobius"/>
    </source>
</evidence>
<feature type="region of interest" description="Disordered" evidence="6">
    <location>
        <begin position="512"/>
        <end position="552"/>
    </location>
</feature>
<feature type="domain" description="SPX" evidence="8">
    <location>
        <begin position="1"/>
        <end position="167"/>
    </location>
</feature>
<evidence type="ECO:0000256" key="2">
    <source>
        <dbReference type="ARBA" id="ARBA00022554"/>
    </source>
</evidence>
<dbReference type="PANTHER" id="PTHR46140:SF1">
    <property type="entry name" value="VACUOLAR TRANSPORTER CHAPERONE COMPLEX SUBUNIT 4-RELATED"/>
    <property type="match status" value="1"/>
</dbReference>
<dbReference type="InterPro" id="IPR003807">
    <property type="entry name" value="DUF202"/>
</dbReference>
<comment type="caution">
    <text evidence="9">The sequence shown here is derived from an EMBL/GenBank/DDBJ whole genome shotgun (WGS) entry which is preliminary data.</text>
</comment>
<evidence type="ECO:0000256" key="5">
    <source>
        <dbReference type="ARBA" id="ARBA00023136"/>
    </source>
</evidence>
<keyword evidence="2" id="KW-0926">Vacuole</keyword>
<organism evidence="9 10">
    <name type="scientific">Zasmidium cellare</name>
    <name type="common">Wine cellar mold</name>
    <name type="synonym">Racodium cellare</name>
    <dbReference type="NCBI Taxonomy" id="395010"/>
    <lineage>
        <taxon>Eukaryota</taxon>
        <taxon>Fungi</taxon>
        <taxon>Dikarya</taxon>
        <taxon>Ascomycota</taxon>
        <taxon>Pezizomycotina</taxon>
        <taxon>Dothideomycetes</taxon>
        <taxon>Dothideomycetidae</taxon>
        <taxon>Mycosphaerellales</taxon>
        <taxon>Mycosphaerellaceae</taxon>
        <taxon>Zasmidium</taxon>
    </lineage>
</organism>
<gene>
    <name evidence="9" type="ORF">PRZ48_010472</name>
</gene>